<dbReference type="EMBL" id="KQ434798">
    <property type="protein sequence ID" value="KZC05862.1"/>
    <property type="molecule type" value="Genomic_DNA"/>
</dbReference>
<proteinExistence type="predicted"/>
<accession>A0A154P212</accession>
<protein>
    <recommendedName>
        <fullName evidence="4">CCHC-type domain-containing protein</fullName>
    </recommendedName>
</protein>
<feature type="region of interest" description="Disordered" evidence="1">
    <location>
        <begin position="80"/>
        <end position="153"/>
    </location>
</feature>
<dbReference type="AlphaFoldDB" id="A0A154P212"/>
<keyword evidence="3" id="KW-1185">Reference proteome</keyword>
<feature type="compositionally biased region" description="Polar residues" evidence="1">
    <location>
        <begin position="117"/>
        <end position="132"/>
    </location>
</feature>
<dbReference type="PANTHER" id="PTHR47331:SF5">
    <property type="entry name" value="RIBONUCLEASE H"/>
    <property type="match status" value="1"/>
</dbReference>
<organism evidence="2 3">
    <name type="scientific">Dufourea novaeangliae</name>
    <name type="common">Sweat bee</name>
    <dbReference type="NCBI Taxonomy" id="178035"/>
    <lineage>
        <taxon>Eukaryota</taxon>
        <taxon>Metazoa</taxon>
        <taxon>Ecdysozoa</taxon>
        <taxon>Arthropoda</taxon>
        <taxon>Hexapoda</taxon>
        <taxon>Insecta</taxon>
        <taxon>Pterygota</taxon>
        <taxon>Neoptera</taxon>
        <taxon>Endopterygota</taxon>
        <taxon>Hymenoptera</taxon>
        <taxon>Apocrita</taxon>
        <taxon>Aculeata</taxon>
        <taxon>Apoidea</taxon>
        <taxon>Anthophila</taxon>
        <taxon>Halictidae</taxon>
        <taxon>Rophitinae</taxon>
        <taxon>Dufourea</taxon>
    </lineage>
</organism>
<dbReference type="PANTHER" id="PTHR47331">
    <property type="entry name" value="PHD-TYPE DOMAIN-CONTAINING PROTEIN"/>
    <property type="match status" value="1"/>
</dbReference>
<reference evidence="2 3" key="1">
    <citation type="submission" date="2015-07" db="EMBL/GenBank/DDBJ databases">
        <title>The genome of Dufourea novaeangliae.</title>
        <authorList>
            <person name="Pan H."/>
            <person name="Kapheim K."/>
        </authorList>
    </citation>
    <scope>NUCLEOTIDE SEQUENCE [LARGE SCALE GENOMIC DNA]</scope>
    <source>
        <strain evidence="2">0120121106</strain>
        <tissue evidence="2">Whole body</tissue>
    </source>
</reference>
<feature type="compositionally biased region" description="Polar residues" evidence="1">
    <location>
        <begin position="82"/>
        <end position="103"/>
    </location>
</feature>
<evidence type="ECO:0000313" key="2">
    <source>
        <dbReference type="EMBL" id="KZC05862.1"/>
    </source>
</evidence>
<gene>
    <name evidence="2" type="ORF">WN55_06859</name>
</gene>
<name>A0A154P212_DUFNO</name>
<evidence type="ECO:0000313" key="3">
    <source>
        <dbReference type="Proteomes" id="UP000076502"/>
    </source>
</evidence>
<dbReference type="OrthoDB" id="7635312at2759"/>
<evidence type="ECO:0008006" key="4">
    <source>
        <dbReference type="Google" id="ProtNLM"/>
    </source>
</evidence>
<dbReference type="Proteomes" id="UP000076502">
    <property type="component" value="Unassembled WGS sequence"/>
</dbReference>
<evidence type="ECO:0000256" key="1">
    <source>
        <dbReference type="SAM" id="MobiDB-lite"/>
    </source>
</evidence>
<sequence>MPNDSSEAIRDLVTHMQLHIRSLKALGRSWEDIANDILTSIVISKMEPDTRRTWERTLIDTEVPKIADIFKYLHRASHQSKEYNTTSSLSSRKYHTKNNNTYNIRPRTPPSSPPMQRRQTYATRTSSNLYTPPSSPRPQRKQENSPRQNRKPYTNDPIKCSICSESHATYHCPTFLDMPINKRIEAARKAQLCLNCLRFGHQTVSCRSGRCRVCNKLHNTKLHLESHSETNS</sequence>
<dbReference type="STRING" id="178035.A0A154P212"/>